<protein>
    <submittedName>
        <fullName evidence="1">Uncharacterized protein</fullName>
    </submittedName>
</protein>
<name>A0A383B9W6_9ZZZZ</name>
<evidence type="ECO:0000313" key="1">
    <source>
        <dbReference type="EMBL" id="SVE16580.1"/>
    </source>
</evidence>
<proteinExistence type="predicted"/>
<gene>
    <name evidence="1" type="ORF">METZ01_LOCUS469434</name>
</gene>
<reference evidence="1" key="1">
    <citation type="submission" date="2018-05" db="EMBL/GenBank/DDBJ databases">
        <authorList>
            <person name="Lanie J.A."/>
            <person name="Ng W.-L."/>
            <person name="Kazmierczak K.M."/>
            <person name="Andrzejewski T.M."/>
            <person name="Davidsen T.M."/>
            <person name="Wayne K.J."/>
            <person name="Tettelin H."/>
            <person name="Glass J.I."/>
            <person name="Rusch D."/>
            <person name="Podicherti R."/>
            <person name="Tsui H.-C.T."/>
            <person name="Winkler M.E."/>
        </authorList>
    </citation>
    <scope>NUCLEOTIDE SEQUENCE</scope>
</reference>
<sequence length="146" mass="16454">LLYTHDASAATWTFNSSTGVDVATYGAYVFVLATVFNASNDARLQIEVSDDDFTDEVKFSETANKISDFIVMDDMNLSELIILIDQISSERNPYVESQNKNESIQTRKLPKQSMENNLEYGILLAGEQDNLTKIMLQLDQTIKSRN</sequence>
<accession>A0A383B9W6</accession>
<organism evidence="1">
    <name type="scientific">marine metagenome</name>
    <dbReference type="NCBI Taxonomy" id="408172"/>
    <lineage>
        <taxon>unclassified sequences</taxon>
        <taxon>metagenomes</taxon>
        <taxon>ecological metagenomes</taxon>
    </lineage>
</organism>
<dbReference type="EMBL" id="UINC01198569">
    <property type="protein sequence ID" value="SVE16580.1"/>
    <property type="molecule type" value="Genomic_DNA"/>
</dbReference>
<dbReference type="AlphaFoldDB" id="A0A383B9W6"/>
<feature type="non-terminal residue" evidence="1">
    <location>
        <position position="1"/>
    </location>
</feature>